<gene>
    <name evidence="4" type="ORF">Cme02nite_13750</name>
</gene>
<keyword evidence="5" id="KW-1185">Reference proteome</keyword>
<dbReference type="AlphaFoldDB" id="A0A8J3L290"/>
<dbReference type="Gene3D" id="3.90.550.10">
    <property type="entry name" value="Spore Coat Polysaccharide Biosynthesis Protein SpsA, Chain A"/>
    <property type="match status" value="1"/>
</dbReference>
<dbReference type="InterPro" id="IPR005835">
    <property type="entry name" value="NTP_transferase_dom"/>
</dbReference>
<evidence type="ECO:0000256" key="1">
    <source>
        <dbReference type="ARBA" id="ARBA00022679"/>
    </source>
</evidence>
<dbReference type="Proteomes" id="UP000660339">
    <property type="component" value="Unassembled WGS sequence"/>
</dbReference>
<dbReference type="RefSeq" id="WP_166382308.1">
    <property type="nucleotide sequence ID" value="NZ_BAAATT010000026.1"/>
</dbReference>
<evidence type="ECO:0000259" key="3">
    <source>
        <dbReference type="Pfam" id="PF00483"/>
    </source>
</evidence>
<evidence type="ECO:0000313" key="4">
    <source>
        <dbReference type="EMBL" id="GIG13043.1"/>
    </source>
</evidence>
<keyword evidence="2" id="KW-0548">Nucleotidyltransferase</keyword>
<dbReference type="PANTHER" id="PTHR43584">
    <property type="entry name" value="NUCLEOTIDYL TRANSFERASE"/>
    <property type="match status" value="1"/>
</dbReference>
<dbReference type="GO" id="GO:0016779">
    <property type="term" value="F:nucleotidyltransferase activity"/>
    <property type="evidence" value="ECO:0007669"/>
    <property type="project" value="UniProtKB-KW"/>
</dbReference>
<evidence type="ECO:0000256" key="2">
    <source>
        <dbReference type="ARBA" id="ARBA00022695"/>
    </source>
</evidence>
<dbReference type="InterPro" id="IPR029044">
    <property type="entry name" value="Nucleotide-diphossugar_trans"/>
</dbReference>
<organism evidence="4 5">
    <name type="scientific">Catellatospora methionotrophica</name>
    <dbReference type="NCBI Taxonomy" id="121620"/>
    <lineage>
        <taxon>Bacteria</taxon>
        <taxon>Bacillati</taxon>
        <taxon>Actinomycetota</taxon>
        <taxon>Actinomycetes</taxon>
        <taxon>Micromonosporales</taxon>
        <taxon>Micromonosporaceae</taxon>
        <taxon>Catellatospora</taxon>
    </lineage>
</organism>
<protein>
    <recommendedName>
        <fullName evidence="3">Nucleotidyl transferase domain-containing protein</fullName>
    </recommendedName>
</protein>
<accession>A0A8J3L290</accession>
<evidence type="ECO:0000313" key="5">
    <source>
        <dbReference type="Proteomes" id="UP000660339"/>
    </source>
</evidence>
<comment type="caution">
    <text evidence="4">The sequence shown here is derived from an EMBL/GenBank/DDBJ whole genome shotgun (WGS) entry which is preliminary data.</text>
</comment>
<dbReference type="InterPro" id="IPR050065">
    <property type="entry name" value="GlmU-like"/>
</dbReference>
<dbReference type="Pfam" id="PF00483">
    <property type="entry name" value="NTP_transferase"/>
    <property type="match status" value="1"/>
</dbReference>
<name>A0A8J3L290_9ACTN</name>
<keyword evidence="1" id="KW-0808">Transferase</keyword>
<dbReference type="PANTHER" id="PTHR43584:SF8">
    <property type="entry name" value="N-ACETYLMURAMATE ALPHA-1-PHOSPHATE URIDYLYLTRANSFERASE"/>
    <property type="match status" value="1"/>
</dbReference>
<dbReference type="SUPFAM" id="SSF53448">
    <property type="entry name" value="Nucleotide-diphospho-sugar transferases"/>
    <property type="match status" value="1"/>
</dbReference>
<sequence>MRAPDGVCAVVLAAGLGTRLRPLTMLRPKALVPVGNVTLLDRTLARLAEVGLTGADRVAVNTHWLAGQIDEHVDGRARLSFEPEPLGTAGALGNLRGWIGGRAVLVLNADAYVAADAPDDLAALLAGWDGDRVRMHGVKAGLPDPFHGYNFAGASLLPAADVAALADQPRELARTTWRPAEQAGRLDVVPLPGLYLDCGTPADYLAANLHAAGDRNLSGDGVRVTGQAHGSVLGNGSQVDGAVRDCVLWPGAYVAPHEELYRVIRVGRDLTVPAA</sequence>
<reference evidence="4" key="1">
    <citation type="submission" date="2021-01" db="EMBL/GenBank/DDBJ databases">
        <title>Whole genome shotgun sequence of Catellatospora methionotrophica NBRC 14553.</title>
        <authorList>
            <person name="Komaki H."/>
            <person name="Tamura T."/>
        </authorList>
    </citation>
    <scope>NUCLEOTIDE SEQUENCE</scope>
    <source>
        <strain evidence="4">NBRC 14553</strain>
    </source>
</reference>
<dbReference type="EMBL" id="BONJ01000004">
    <property type="protein sequence ID" value="GIG13043.1"/>
    <property type="molecule type" value="Genomic_DNA"/>
</dbReference>
<feature type="domain" description="Nucleotidyl transferase" evidence="3">
    <location>
        <begin position="9"/>
        <end position="116"/>
    </location>
</feature>
<proteinExistence type="predicted"/>